<dbReference type="PROSITE" id="PS50043">
    <property type="entry name" value="HTH_LUXR_2"/>
    <property type="match status" value="1"/>
</dbReference>
<dbReference type="GO" id="GO:0006355">
    <property type="term" value="P:regulation of DNA-templated transcription"/>
    <property type="evidence" value="ECO:0007669"/>
    <property type="project" value="InterPro"/>
</dbReference>
<evidence type="ECO:0000313" key="2">
    <source>
        <dbReference type="EMBL" id="AOS64879.1"/>
    </source>
</evidence>
<sequence length="216" mass="23181">MSETAVVNKSVVNKSAVITVVIVHDEPAVSAGFAAWYQLASPWISVVAGGADPAVAWTRPGLDAEVVLYGVQQGDPVMRAAQVRKLTQSGRQVLLHAGNWPWNEAGSGAVRCLPRRVTRSQLVNATRLAARGSNATPLPSPPPPLLSPREVDVLRTWLRCPSKSTVAEELGLSARTVSSYLERIRFKYEHAGRTASTKADLLARALQDGLITLAEV</sequence>
<dbReference type="AlphaFoldDB" id="A0AAC9HSQ5"/>
<dbReference type="EMBL" id="CP014859">
    <property type="protein sequence ID" value="AOS64879.1"/>
    <property type="molecule type" value="Genomic_DNA"/>
</dbReference>
<dbReference type="Pfam" id="PF00196">
    <property type="entry name" value="GerE"/>
    <property type="match status" value="1"/>
</dbReference>
<dbReference type="RefSeq" id="WP_069851221.1">
    <property type="nucleotide sequence ID" value="NZ_CP014859.1"/>
</dbReference>
<proteinExistence type="predicted"/>
<dbReference type="InterPro" id="IPR036388">
    <property type="entry name" value="WH-like_DNA-bd_sf"/>
</dbReference>
<name>A0AAC9HSQ5_9PSEU</name>
<evidence type="ECO:0000259" key="1">
    <source>
        <dbReference type="PROSITE" id="PS50043"/>
    </source>
</evidence>
<dbReference type="SMART" id="SM00421">
    <property type="entry name" value="HTH_LUXR"/>
    <property type="match status" value="1"/>
</dbReference>
<dbReference type="InterPro" id="IPR016032">
    <property type="entry name" value="Sig_transdc_resp-reg_C-effctor"/>
</dbReference>
<dbReference type="SUPFAM" id="SSF46894">
    <property type="entry name" value="C-terminal effector domain of the bipartite response regulators"/>
    <property type="match status" value="1"/>
</dbReference>
<dbReference type="InterPro" id="IPR000792">
    <property type="entry name" value="Tscrpt_reg_LuxR_C"/>
</dbReference>
<reference evidence="3" key="1">
    <citation type="submission" date="2016-03" db="EMBL/GenBank/DDBJ databases">
        <title>Complete genome sequence of the type strain Actinoalloteichus hymeniacidonis DSM 45092.</title>
        <authorList>
            <person name="Schaffert L."/>
            <person name="Albersmeier A."/>
            <person name="Winkler A."/>
            <person name="Kalinowski J."/>
            <person name="Zotchev S."/>
            <person name="Ruckert C."/>
        </authorList>
    </citation>
    <scope>NUCLEOTIDE SEQUENCE [LARGE SCALE GENOMIC DNA]</scope>
    <source>
        <strain evidence="3">HPA177(T) (DSM 45092(T))</strain>
    </source>
</reference>
<keyword evidence="3" id="KW-1185">Reference proteome</keyword>
<evidence type="ECO:0000313" key="3">
    <source>
        <dbReference type="Proteomes" id="UP000095210"/>
    </source>
</evidence>
<accession>A0AAC9HSQ5</accession>
<dbReference type="Proteomes" id="UP000095210">
    <property type="component" value="Chromosome"/>
</dbReference>
<dbReference type="Gene3D" id="1.10.10.10">
    <property type="entry name" value="Winged helix-like DNA-binding domain superfamily/Winged helix DNA-binding domain"/>
    <property type="match status" value="1"/>
</dbReference>
<gene>
    <name evidence="2" type="ORF">TL08_20440</name>
</gene>
<protein>
    <recommendedName>
        <fullName evidence="1">HTH luxR-type domain-containing protein</fullName>
    </recommendedName>
</protein>
<organism evidence="2 3">
    <name type="scientific">Actinoalloteichus hymeniacidonis</name>
    <dbReference type="NCBI Taxonomy" id="340345"/>
    <lineage>
        <taxon>Bacteria</taxon>
        <taxon>Bacillati</taxon>
        <taxon>Actinomycetota</taxon>
        <taxon>Actinomycetes</taxon>
        <taxon>Pseudonocardiales</taxon>
        <taxon>Pseudonocardiaceae</taxon>
        <taxon>Actinoalloteichus</taxon>
    </lineage>
</organism>
<dbReference type="GO" id="GO:0003677">
    <property type="term" value="F:DNA binding"/>
    <property type="evidence" value="ECO:0007669"/>
    <property type="project" value="InterPro"/>
</dbReference>
<dbReference type="KEGG" id="ahm:TL08_20440"/>
<feature type="domain" description="HTH luxR-type" evidence="1">
    <location>
        <begin position="139"/>
        <end position="209"/>
    </location>
</feature>